<protein>
    <submittedName>
        <fullName evidence="1">Uncharacterized protein</fullName>
    </submittedName>
</protein>
<dbReference type="AlphaFoldDB" id="A0A1I6IFJ2"/>
<accession>A0A1I6IFJ2</accession>
<evidence type="ECO:0000313" key="2">
    <source>
        <dbReference type="Proteomes" id="UP000243250"/>
    </source>
</evidence>
<dbReference type="OrthoDB" id="216179at2157"/>
<dbReference type="Proteomes" id="UP000243250">
    <property type="component" value="Unassembled WGS sequence"/>
</dbReference>
<dbReference type="EMBL" id="FOYS01000005">
    <property type="protein sequence ID" value="SFR65512.1"/>
    <property type="molecule type" value="Genomic_DNA"/>
</dbReference>
<proteinExistence type="predicted"/>
<gene>
    <name evidence="1" type="ORF">SAMN04488124_3199</name>
</gene>
<sequence>MDGECYFCHGLVLPDEREDILLTEHADHDVYLHEQCARGYELVEESVDAGGSLEVTCPECGAVETH</sequence>
<evidence type="ECO:0000313" key="1">
    <source>
        <dbReference type="EMBL" id="SFR65512.1"/>
    </source>
</evidence>
<keyword evidence="2" id="KW-1185">Reference proteome</keyword>
<reference evidence="2" key="1">
    <citation type="submission" date="2016-10" db="EMBL/GenBank/DDBJ databases">
        <authorList>
            <person name="Varghese N."/>
            <person name="Submissions S."/>
        </authorList>
    </citation>
    <scope>NUCLEOTIDE SEQUENCE [LARGE SCALE GENOMIC DNA]</scope>
    <source>
        <strain evidence="2">CGMCC 1.8711</strain>
    </source>
</reference>
<organism evidence="1 2">
    <name type="scientific">Halogeometricum limi</name>
    <dbReference type="NCBI Taxonomy" id="555875"/>
    <lineage>
        <taxon>Archaea</taxon>
        <taxon>Methanobacteriati</taxon>
        <taxon>Methanobacteriota</taxon>
        <taxon>Stenosarchaea group</taxon>
        <taxon>Halobacteria</taxon>
        <taxon>Halobacteriales</taxon>
        <taxon>Haloferacaceae</taxon>
        <taxon>Halogeometricum</taxon>
    </lineage>
</organism>
<dbReference type="RefSeq" id="WP_089882747.1">
    <property type="nucleotide sequence ID" value="NZ_FOYS01000005.1"/>
</dbReference>
<name>A0A1I6IFJ2_9EURY</name>